<dbReference type="EMBL" id="CAJJDM010000093">
    <property type="protein sequence ID" value="CAD8092288.1"/>
    <property type="molecule type" value="Genomic_DNA"/>
</dbReference>
<feature type="chain" id="PRO_5035753665" description="Cystatin domain-containing protein" evidence="1">
    <location>
        <begin position="16"/>
        <end position="123"/>
    </location>
</feature>
<reference evidence="2" key="1">
    <citation type="submission" date="2021-01" db="EMBL/GenBank/DDBJ databases">
        <authorList>
            <consortium name="Genoscope - CEA"/>
            <person name="William W."/>
        </authorList>
    </citation>
    <scope>NUCLEOTIDE SEQUENCE</scope>
</reference>
<sequence length="123" mass="14341">MKILLVLFFVITIKSERLLVSQDNGFVDDDNDFAGGIFPITDSNSDTYNKALQYAQKHYAESCKLNDLQWESLDSSKNQIVQGMLYYFNVTMKGNEKQEKYEIQVWIQADREQTIEIIQCKKL</sequence>
<dbReference type="AlphaFoldDB" id="A0A8S1NHQ2"/>
<dbReference type="OMA" id="YYFNVTM"/>
<evidence type="ECO:0000256" key="1">
    <source>
        <dbReference type="SAM" id="SignalP"/>
    </source>
</evidence>
<evidence type="ECO:0000313" key="3">
    <source>
        <dbReference type="Proteomes" id="UP000688137"/>
    </source>
</evidence>
<gene>
    <name evidence="2" type="ORF">PPRIM_AZ9-3.1.T0900086</name>
</gene>
<evidence type="ECO:0008006" key="4">
    <source>
        <dbReference type="Google" id="ProtNLM"/>
    </source>
</evidence>
<proteinExistence type="predicted"/>
<evidence type="ECO:0000313" key="2">
    <source>
        <dbReference type="EMBL" id="CAD8092288.1"/>
    </source>
</evidence>
<organism evidence="2 3">
    <name type="scientific">Paramecium primaurelia</name>
    <dbReference type="NCBI Taxonomy" id="5886"/>
    <lineage>
        <taxon>Eukaryota</taxon>
        <taxon>Sar</taxon>
        <taxon>Alveolata</taxon>
        <taxon>Ciliophora</taxon>
        <taxon>Intramacronucleata</taxon>
        <taxon>Oligohymenophorea</taxon>
        <taxon>Peniculida</taxon>
        <taxon>Parameciidae</taxon>
        <taxon>Paramecium</taxon>
    </lineage>
</organism>
<feature type="signal peptide" evidence="1">
    <location>
        <begin position="1"/>
        <end position="15"/>
    </location>
</feature>
<name>A0A8S1NHQ2_PARPR</name>
<accession>A0A8S1NHQ2</accession>
<keyword evidence="3" id="KW-1185">Reference proteome</keyword>
<protein>
    <recommendedName>
        <fullName evidence="4">Cystatin domain-containing protein</fullName>
    </recommendedName>
</protein>
<comment type="caution">
    <text evidence="2">The sequence shown here is derived from an EMBL/GenBank/DDBJ whole genome shotgun (WGS) entry which is preliminary data.</text>
</comment>
<dbReference type="Proteomes" id="UP000688137">
    <property type="component" value="Unassembled WGS sequence"/>
</dbReference>
<keyword evidence="1" id="KW-0732">Signal</keyword>